<sequence>MVVNIVIGSVIFGYAAWTIFRFIQKSKRGTCAACSVKGSCGTSCHEKS</sequence>
<dbReference type="OrthoDB" id="2326035at2"/>
<reference evidence="3 5" key="2">
    <citation type="submission" date="2019-01" db="EMBL/GenBank/DDBJ databases">
        <title>Anoxybacillus flavithermus in powdered infant formula.</title>
        <authorList>
            <person name="Rhee M.S."/>
            <person name="Choi I.-G."/>
            <person name="Cho T.J."/>
            <person name="Park B."/>
        </authorList>
    </citation>
    <scope>NUCLEOTIDE SEQUENCE [LARGE SCALE GENOMIC DNA]</scope>
    <source>
        <strain evidence="3 5">FHS-PPAM212</strain>
    </source>
</reference>
<feature type="transmembrane region" description="Helical" evidence="1">
    <location>
        <begin position="6"/>
        <end position="23"/>
    </location>
</feature>
<protein>
    <submittedName>
        <fullName evidence="3">FeoB-associated Cys-rich membrane protein</fullName>
    </submittedName>
</protein>
<dbReference type="AlphaFoldDB" id="A0A178THU7"/>
<keyword evidence="1" id="KW-0812">Transmembrane</keyword>
<dbReference type="EMBL" id="SBBW01000039">
    <property type="protein sequence ID" value="RWU11990.1"/>
    <property type="molecule type" value="Genomic_DNA"/>
</dbReference>
<dbReference type="Proteomes" id="UP000286434">
    <property type="component" value="Unassembled WGS sequence"/>
</dbReference>
<proteinExistence type="predicted"/>
<name>A0A178THU7_9BACL</name>
<dbReference type="Proteomes" id="UP000078336">
    <property type="component" value="Unassembled WGS sequence"/>
</dbReference>
<evidence type="ECO:0000256" key="1">
    <source>
        <dbReference type="SAM" id="Phobius"/>
    </source>
</evidence>
<dbReference type="EMBL" id="LUCQ01000059">
    <property type="protein sequence ID" value="OAO81005.1"/>
    <property type="molecule type" value="Genomic_DNA"/>
</dbReference>
<reference evidence="2 4" key="1">
    <citation type="submission" date="2016-03" db="EMBL/GenBank/DDBJ databases">
        <title>Spore heat resistance.</title>
        <authorList>
            <person name="Boekhorst J."/>
            <person name="Berendsen E.M."/>
            <person name="Wells-Bennik M.H."/>
            <person name="Kuipers O.P."/>
        </authorList>
    </citation>
    <scope>NUCLEOTIDE SEQUENCE [LARGE SCALE GENOMIC DNA]</scope>
    <source>
        <strain evidence="2 4">AF16</strain>
    </source>
</reference>
<organism evidence="2 4">
    <name type="scientific">Anoxybacillus flavithermus</name>
    <dbReference type="NCBI Taxonomy" id="33934"/>
    <lineage>
        <taxon>Bacteria</taxon>
        <taxon>Bacillati</taxon>
        <taxon>Bacillota</taxon>
        <taxon>Bacilli</taxon>
        <taxon>Bacillales</taxon>
        <taxon>Anoxybacillaceae</taxon>
        <taxon>Anoxybacillus</taxon>
    </lineage>
</organism>
<dbReference type="RefSeq" id="WP_004888847.1">
    <property type="nucleotide sequence ID" value="NZ_CP021838.1"/>
</dbReference>
<evidence type="ECO:0000313" key="4">
    <source>
        <dbReference type="Proteomes" id="UP000078336"/>
    </source>
</evidence>
<comment type="caution">
    <text evidence="2">The sequence shown here is derived from an EMBL/GenBank/DDBJ whole genome shotgun (WGS) entry which is preliminary data.</text>
</comment>
<dbReference type="PATRIC" id="fig|33934.6.peg.1693"/>
<evidence type="ECO:0000313" key="3">
    <source>
        <dbReference type="EMBL" id="RWU11990.1"/>
    </source>
</evidence>
<gene>
    <name evidence="3" type="ORF">EA138_09810</name>
    <name evidence="2" type="ORF">TAF16_0839</name>
</gene>
<dbReference type="Pfam" id="PF12669">
    <property type="entry name" value="FeoB_associated"/>
    <property type="match status" value="1"/>
</dbReference>
<evidence type="ECO:0000313" key="2">
    <source>
        <dbReference type="EMBL" id="OAO81005.1"/>
    </source>
</evidence>
<keyword evidence="1" id="KW-1133">Transmembrane helix</keyword>
<keyword evidence="1" id="KW-0472">Membrane</keyword>
<accession>A0A178THU7</accession>
<keyword evidence="4" id="KW-1185">Reference proteome</keyword>
<evidence type="ECO:0000313" key="5">
    <source>
        <dbReference type="Proteomes" id="UP000286434"/>
    </source>
</evidence>